<dbReference type="Proteomes" id="UP000791080">
    <property type="component" value="Unassembled WGS sequence"/>
</dbReference>
<keyword evidence="3" id="KW-1185">Reference proteome</keyword>
<comment type="caution">
    <text evidence="2">The sequence shown here is derived from an EMBL/GenBank/DDBJ whole genome shotgun (WGS) entry which is preliminary data.</text>
</comment>
<feature type="region of interest" description="Disordered" evidence="1">
    <location>
        <begin position="67"/>
        <end position="86"/>
    </location>
</feature>
<dbReference type="EMBL" id="AUBJ02000001">
    <property type="protein sequence ID" value="MCP2330315.1"/>
    <property type="molecule type" value="Genomic_DNA"/>
</dbReference>
<evidence type="ECO:0000313" key="2">
    <source>
        <dbReference type="EMBL" id="MCP2330315.1"/>
    </source>
</evidence>
<dbReference type="InterPro" id="IPR036812">
    <property type="entry name" value="NAD(P)_OxRdtase_dom_sf"/>
</dbReference>
<name>A0ABT1JCU7_ACTCY</name>
<reference evidence="2 3" key="1">
    <citation type="submission" date="2013-07" db="EMBL/GenBank/DDBJ databases">
        <authorList>
            <consortium name="DOE Joint Genome Institute"/>
            <person name="Reeve W."/>
            <person name="Huntemann M."/>
            <person name="Han J."/>
            <person name="Chen A."/>
            <person name="Kyrpides N."/>
            <person name="Mavromatis K."/>
            <person name="Markowitz V."/>
            <person name="Palaniappan K."/>
            <person name="Ivanova N."/>
            <person name="Schaumberg A."/>
            <person name="Pati A."/>
            <person name="Liolios K."/>
            <person name="Nordberg H.P."/>
            <person name="Cantor M.N."/>
            <person name="Hua S.X."/>
            <person name="Woyke T."/>
        </authorList>
    </citation>
    <scope>NUCLEOTIDE SEQUENCE [LARGE SCALE GENOMIC DNA]</scope>
    <source>
        <strain evidence="2 3">DSM 43889</strain>
    </source>
</reference>
<evidence type="ECO:0000313" key="3">
    <source>
        <dbReference type="Proteomes" id="UP000791080"/>
    </source>
</evidence>
<proteinExistence type="predicted"/>
<sequence>MDRVCFGTSTFVAGRLSPGKDSEPGVTALVRALSDGLDWVHTNPALGTQWAVRTAWERADRPPLRHAVKVESPITQGPAPRSAARRSVERSLHALEVSRVHAAVLEIDLKGTEDLGALSDPARVRAFYAQASEEVLATGDVAEAFAYCHSPQHLAAALAVESVTGVAAQFSPAETWPRRFFPELRSRRLPFLGMAPLWRGRLTARAGPGGPPATTPLAWVLNHTDVSRAVVTVSSVDHWEGVLAATRERYDPARERGHFEAWGLDWPPDPLTGGAAAADAPVEGGVRR</sequence>
<dbReference type="Gene3D" id="3.20.20.100">
    <property type="entry name" value="NADP-dependent oxidoreductase domain"/>
    <property type="match status" value="1"/>
</dbReference>
<accession>A0ABT1JCU7</accession>
<dbReference type="SUPFAM" id="SSF51430">
    <property type="entry name" value="NAD(P)-linked oxidoreductase"/>
    <property type="match status" value="1"/>
</dbReference>
<organism evidence="2 3">
    <name type="scientific">Actinoalloteichus caeruleus DSM 43889</name>
    <dbReference type="NCBI Taxonomy" id="1120930"/>
    <lineage>
        <taxon>Bacteria</taxon>
        <taxon>Bacillati</taxon>
        <taxon>Actinomycetota</taxon>
        <taxon>Actinomycetes</taxon>
        <taxon>Pseudonocardiales</taxon>
        <taxon>Pseudonocardiaceae</taxon>
        <taxon>Actinoalloteichus</taxon>
        <taxon>Actinoalloteichus cyanogriseus</taxon>
    </lineage>
</organism>
<evidence type="ECO:0000256" key="1">
    <source>
        <dbReference type="SAM" id="MobiDB-lite"/>
    </source>
</evidence>
<protein>
    <submittedName>
        <fullName evidence="2">Oxidoreductase</fullName>
    </submittedName>
</protein>
<gene>
    <name evidence="2" type="ORF">G443_000585</name>
</gene>
<reference evidence="2 3" key="2">
    <citation type="submission" date="2022-06" db="EMBL/GenBank/DDBJ databases">
        <title>Genomic Encyclopedia of Type Strains, Phase I: the one thousand microbial genomes (KMG-I) project.</title>
        <authorList>
            <person name="Kyrpides N."/>
        </authorList>
    </citation>
    <scope>NUCLEOTIDE SEQUENCE [LARGE SCALE GENOMIC DNA]</scope>
    <source>
        <strain evidence="2 3">DSM 43889</strain>
    </source>
</reference>